<feature type="non-terminal residue" evidence="1">
    <location>
        <position position="151"/>
    </location>
</feature>
<accession>A0A0F9LHT2</accession>
<dbReference type="EMBL" id="LAZR01012401">
    <property type="protein sequence ID" value="KKM27025.1"/>
    <property type="molecule type" value="Genomic_DNA"/>
</dbReference>
<protein>
    <submittedName>
        <fullName evidence="1">Uncharacterized protein</fullName>
    </submittedName>
</protein>
<sequence length="151" mass="15957">MNNTEKLAAALVAQVQDLDDAAMDVFTNFTLDNATGINLDVFGVIVGRERSSANDDAYRDALRGQIRLNRSSGTIEDILEVLTLVFGASVPMALTEGTIAEFEVDVLTSITPDKALRMAIAVGRGKAAGIKANLQFFDATPTFAFDGVGGA</sequence>
<evidence type="ECO:0000313" key="1">
    <source>
        <dbReference type="EMBL" id="KKM27025.1"/>
    </source>
</evidence>
<gene>
    <name evidence="1" type="ORF">LCGC14_1578910</name>
</gene>
<name>A0A0F9LHT2_9ZZZZ</name>
<dbReference type="AlphaFoldDB" id="A0A0F9LHT2"/>
<reference evidence="1" key="1">
    <citation type="journal article" date="2015" name="Nature">
        <title>Complex archaea that bridge the gap between prokaryotes and eukaryotes.</title>
        <authorList>
            <person name="Spang A."/>
            <person name="Saw J.H."/>
            <person name="Jorgensen S.L."/>
            <person name="Zaremba-Niedzwiedzka K."/>
            <person name="Martijn J."/>
            <person name="Lind A.E."/>
            <person name="van Eijk R."/>
            <person name="Schleper C."/>
            <person name="Guy L."/>
            <person name="Ettema T.J."/>
        </authorList>
    </citation>
    <scope>NUCLEOTIDE SEQUENCE</scope>
</reference>
<comment type="caution">
    <text evidence="1">The sequence shown here is derived from an EMBL/GenBank/DDBJ whole genome shotgun (WGS) entry which is preliminary data.</text>
</comment>
<organism evidence="1">
    <name type="scientific">marine sediment metagenome</name>
    <dbReference type="NCBI Taxonomy" id="412755"/>
    <lineage>
        <taxon>unclassified sequences</taxon>
        <taxon>metagenomes</taxon>
        <taxon>ecological metagenomes</taxon>
    </lineage>
</organism>
<proteinExistence type="predicted"/>